<protein>
    <submittedName>
        <fullName evidence="2">Alpha/beta hydrolase</fullName>
    </submittedName>
</protein>
<dbReference type="GO" id="GO:0016787">
    <property type="term" value="F:hydrolase activity"/>
    <property type="evidence" value="ECO:0007669"/>
    <property type="project" value="UniProtKB-KW"/>
</dbReference>
<keyword evidence="3" id="KW-1185">Reference proteome</keyword>
<feature type="domain" description="AB hydrolase-1" evidence="1">
    <location>
        <begin position="6"/>
        <end position="215"/>
    </location>
</feature>
<dbReference type="PANTHER" id="PTHR37017">
    <property type="entry name" value="AB HYDROLASE-1 DOMAIN-CONTAINING PROTEIN-RELATED"/>
    <property type="match status" value="1"/>
</dbReference>
<dbReference type="SUPFAM" id="SSF53474">
    <property type="entry name" value="alpha/beta-Hydrolases"/>
    <property type="match status" value="1"/>
</dbReference>
<dbReference type="EMBL" id="BAAAYN010000015">
    <property type="protein sequence ID" value="GAA3386293.1"/>
    <property type="molecule type" value="Genomic_DNA"/>
</dbReference>
<evidence type="ECO:0000259" key="1">
    <source>
        <dbReference type="Pfam" id="PF12697"/>
    </source>
</evidence>
<dbReference type="Gene3D" id="3.40.50.1820">
    <property type="entry name" value="alpha/beta hydrolase"/>
    <property type="match status" value="1"/>
</dbReference>
<evidence type="ECO:0000313" key="3">
    <source>
        <dbReference type="Proteomes" id="UP001501676"/>
    </source>
</evidence>
<dbReference type="InterPro" id="IPR029058">
    <property type="entry name" value="AB_hydrolase_fold"/>
</dbReference>
<sequence>MSECEVVLVHGGWHGPWCWEAVEADLRTAGLRPRTVELPMRSLAEDAEVLRSDLGAKHPDRRVVVVGHSYAGAVVSSAGHQADRLVYVAAIALRKGQTITDSVGAGFGLVPGVAVDQASGETRLTAECMPYFYNLCDDATRDRVLGRLRPFGAACILEAMAEPAAWESVPSTYVICTEDRVLPLDYQRARADEMQAQVEIVADHSPFASAEPALVDAVVRAAAQV</sequence>
<proteinExistence type="predicted"/>
<evidence type="ECO:0000313" key="2">
    <source>
        <dbReference type="EMBL" id="GAA3386293.1"/>
    </source>
</evidence>
<comment type="caution">
    <text evidence="2">The sequence shown here is derived from an EMBL/GenBank/DDBJ whole genome shotgun (WGS) entry which is preliminary data.</text>
</comment>
<dbReference type="InterPro" id="IPR052897">
    <property type="entry name" value="Sec-Metab_Biosynth_Hydrolase"/>
</dbReference>
<dbReference type="RefSeq" id="WP_345728038.1">
    <property type="nucleotide sequence ID" value="NZ_BAAAYN010000015.1"/>
</dbReference>
<accession>A0ABP6SWK5</accession>
<keyword evidence="2" id="KW-0378">Hydrolase</keyword>
<dbReference type="Pfam" id="PF12697">
    <property type="entry name" value="Abhydrolase_6"/>
    <property type="match status" value="1"/>
</dbReference>
<organism evidence="2 3">
    <name type="scientific">Cryptosporangium minutisporangium</name>
    <dbReference type="NCBI Taxonomy" id="113569"/>
    <lineage>
        <taxon>Bacteria</taxon>
        <taxon>Bacillati</taxon>
        <taxon>Actinomycetota</taxon>
        <taxon>Actinomycetes</taxon>
        <taxon>Cryptosporangiales</taxon>
        <taxon>Cryptosporangiaceae</taxon>
        <taxon>Cryptosporangium</taxon>
    </lineage>
</organism>
<reference evidence="3" key="1">
    <citation type="journal article" date="2019" name="Int. J. Syst. Evol. Microbiol.">
        <title>The Global Catalogue of Microorganisms (GCM) 10K type strain sequencing project: providing services to taxonomists for standard genome sequencing and annotation.</title>
        <authorList>
            <consortium name="The Broad Institute Genomics Platform"/>
            <consortium name="The Broad Institute Genome Sequencing Center for Infectious Disease"/>
            <person name="Wu L."/>
            <person name="Ma J."/>
        </authorList>
    </citation>
    <scope>NUCLEOTIDE SEQUENCE [LARGE SCALE GENOMIC DNA]</scope>
    <source>
        <strain evidence="3">JCM 9458</strain>
    </source>
</reference>
<dbReference type="PANTHER" id="PTHR37017:SF11">
    <property type="entry name" value="ESTERASE_LIPASE_THIOESTERASE DOMAIN-CONTAINING PROTEIN"/>
    <property type="match status" value="1"/>
</dbReference>
<name>A0ABP6SWK5_9ACTN</name>
<dbReference type="InterPro" id="IPR000073">
    <property type="entry name" value="AB_hydrolase_1"/>
</dbReference>
<dbReference type="Proteomes" id="UP001501676">
    <property type="component" value="Unassembled WGS sequence"/>
</dbReference>
<gene>
    <name evidence="2" type="ORF">GCM10020369_23050</name>
</gene>